<dbReference type="Proteomes" id="UP000325780">
    <property type="component" value="Unassembled WGS sequence"/>
</dbReference>
<evidence type="ECO:0000256" key="17">
    <source>
        <dbReference type="SAM" id="MobiDB-lite"/>
    </source>
</evidence>
<dbReference type="InterPro" id="IPR001384">
    <property type="entry name" value="Peptidase_M35"/>
</dbReference>
<feature type="disulfide bond" evidence="15">
    <location>
        <begin position="29"/>
        <end position="102"/>
    </location>
</feature>
<evidence type="ECO:0000256" key="3">
    <source>
        <dbReference type="ARBA" id="ARBA00010279"/>
    </source>
</evidence>
<comment type="function">
    <text evidence="16">Secreted metalloproteinase that allows assimilation of proteinaceous substrates. Shows high activities on basic nuclear substrates such as histone and protamine.</text>
</comment>
<dbReference type="CDD" id="cd11008">
    <property type="entry name" value="M35_deuterolysin_like"/>
    <property type="match status" value="1"/>
</dbReference>
<keyword evidence="10 14" id="KW-0862">Zinc</keyword>
<evidence type="ECO:0000256" key="8">
    <source>
        <dbReference type="ARBA" id="ARBA00022729"/>
    </source>
</evidence>
<evidence type="ECO:0000313" key="18">
    <source>
        <dbReference type="EMBL" id="KAE8153272.1"/>
    </source>
</evidence>
<keyword evidence="11 16" id="KW-0482">Metalloprotease</keyword>
<evidence type="ECO:0000256" key="7">
    <source>
        <dbReference type="ARBA" id="ARBA00022723"/>
    </source>
</evidence>
<keyword evidence="6 16" id="KW-0165">Cleavage on pair of basic residues</keyword>
<dbReference type="GO" id="GO:0005576">
    <property type="term" value="C:extracellular region"/>
    <property type="evidence" value="ECO:0007669"/>
    <property type="project" value="UniProtKB-SubCell"/>
</dbReference>
<feature type="binding site" evidence="14">
    <location>
        <position position="160"/>
    </location>
    <ligand>
        <name>Zn(2+)</name>
        <dbReference type="ChEBI" id="CHEBI:29105"/>
        <note>catalytic</note>
    </ligand>
</feature>
<accession>A0A5N6U3Y5</accession>
<dbReference type="EMBL" id="ML742041">
    <property type="protein sequence ID" value="KAE8153272.1"/>
    <property type="molecule type" value="Genomic_DNA"/>
</dbReference>
<feature type="disulfide bond" evidence="15">
    <location>
        <begin position="109"/>
        <end position="132"/>
    </location>
</feature>
<keyword evidence="12" id="KW-0865">Zymogen</keyword>
<comment type="cofactor">
    <cofactor evidence="14 16">
        <name>Zn(2+)</name>
        <dbReference type="ChEBI" id="CHEBI:29105"/>
    </cofactor>
    <text evidence="14 16">Binds 1 zinc ion per subunit.</text>
</comment>
<gene>
    <name evidence="18" type="ORF">BDV25DRAFT_137026</name>
</gene>
<dbReference type="GO" id="GO:0004222">
    <property type="term" value="F:metalloendopeptidase activity"/>
    <property type="evidence" value="ECO:0007669"/>
    <property type="project" value="InterPro"/>
</dbReference>
<dbReference type="Pfam" id="PF02102">
    <property type="entry name" value="Peptidase_M35"/>
    <property type="match status" value="1"/>
</dbReference>
<feature type="chain" id="PRO_5033092412" description="Neutral protease 2" evidence="16">
    <location>
        <begin position="18"/>
        <end position="258"/>
    </location>
</feature>
<feature type="signal peptide" evidence="16">
    <location>
        <begin position="1"/>
        <end position="17"/>
    </location>
</feature>
<proteinExistence type="inferred from homology"/>
<evidence type="ECO:0000256" key="15">
    <source>
        <dbReference type="PIRSR" id="PIRSR601384-3"/>
    </source>
</evidence>
<dbReference type="PANTHER" id="PTHR37016:SF7">
    <property type="entry name" value="NEUTRAL PROTEASE 2"/>
    <property type="match status" value="1"/>
</dbReference>
<keyword evidence="8 16" id="KW-0732">Signal</keyword>
<dbReference type="InterPro" id="IPR050414">
    <property type="entry name" value="Fungal_M35_metalloproteases"/>
</dbReference>
<sequence length="258" mass="27400">MHLHTLLLVTLTPFTAAELLKQRATFSECSSSQKQMAQKAVTNAGEMAAKAAASIRADNVTSLFQTFFKTTDSSATSHVAQILEEIAQEASQQGGGLVTYSCQPDTISCQTGTFTQTGYASTDGYRGQVNTCPAYFQLPEVSDGCSVLDQRTSSLHELSHTKGVLGFEVYGYESVLGLGQQMALKNAESYAFFSKSVYLGCDGQSGSSSSGLASLFGSSSSGSSSSSSSSQSSQSSESESSENSSGFSWWKPWSFSWF</sequence>
<reference evidence="18 19" key="1">
    <citation type="submission" date="2019-04" db="EMBL/GenBank/DDBJ databases">
        <title>Friends and foes A comparative genomics study of 23 Aspergillus species from section Flavi.</title>
        <authorList>
            <consortium name="DOE Joint Genome Institute"/>
            <person name="Kjaerbolling I."/>
            <person name="Vesth T."/>
            <person name="Frisvad J.C."/>
            <person name="Nybo J.L."/>
            <person name="Theobald S."/>
            <person name="Kildgaard S."/>
            <person name="Isbrandt T."/>
            <person name="Kuo A."/>
            <person name="Sato A."/>
            <person name="Lyhne E.K."/>
            <person name="Kogle M.E."/>
            <person name="Wiebenga A."/>
            <person name="Kun R.S."/>
            <person name="Lubbers R.J."/>
            <person name="Makela M.R."/>
            <person name="Barry K."/>
            <person name="Chovatia M."/>
            <person name="Clum A."/>
            <person name="Daum C."/>
            <person name="Haridas S."/>
            <person name="He G."/>
            <person name="LaButti K."/>
            <person name="Lipzen A."/>
            <person name="Mondo S."/>
            <person name="Riley R."/>
            <person name="Salamov A."/>
            <person name="Simmons B.A."/>
            <person name="Magnuson J.K."/>
            <person name="Henrissat B."/>
            <person name="Mortensen U.H."/>
            <person name="Larsen T.O."/>
            <person name="Devries R.P."/>
            <person name="Grigoriev I.V."/>
            <person name="Machida M."/>
            <person name="Baker S.E."/>
            <person name="Andersen M.R."/>
        </authorList>
    </citation>
    <scope>NUCLEOTIDE SEQUENCE [LARGE SCALE GENOMIC DNA]</scope>
    <source>
        <strain evidence="18 19">IBT 18842</strain>
    </source>
</reference>
<dbReference type="EC" id="3.4.24.39" evidence="16"/>
<dbReference type="GO" id="GO:0046872">
    <property type="term" value="F:metal ion binding"/>
    <property type="evidence" value="ECO:0007669"/>
    <property type="project" value="UniProtKB-KW"/>
</dbReference>
<evidence type="ECO:0000256" key="13">
    <source>
        <dbReference type="PIRSR" id="PIRSR601384-1"/>
    </source>
</evidence>
<dbReference type="AlphaFoldDB" id="A0A5N6U3Y5"/>
<organism evidence="18 19">
    <name type="scientific">Aspergillus avenaceus</name>
    <dbReference type="NCBI Taxonomy" id="36643"/>
    <lineage>
        <taxon>Eukaryota</taxon>
        <taxon>Fungi</taxon>
        <taxon>Dikarya</taxon>
        <taxon>Ascomycota</taxon>
        <taxon>Pezizomycotina</taxon>
        <taxon>Eurotiomycetes</taxon>
        <taxon>Eurotiomycetidae</taxon>
        <taxon>Eurotiales</taxon>
        <taxon>Aspergillaceae</taxon>
        <taxon>Aspergillus</taxon>
        <taxon>Aspergillus subgen. Circumdati</taxon>
    </lineage>
</organism>
<evidence type="ECO:0000256" key="6">
    <source>
        <dbReference type="ARBA" id="ARBA00022685"/>
    </source>
</evidence>
<keyword evidence="5 16" id="KW-0645">Protease</keyword>
<evidence type="ECO:0000256" key="9">
    <source>
        <dbReference type="ARBA" id="ARBA00022801"/>
    </source>
</evidence>
<evidence type="ECO:0000256" key="4">
    <source>
        <dbReference type="ARBA" id="ARBA00022525"/>
    </source>
</evidence>
<comment type="similarity">
    <text evidence="3 16">Belongs to the peptidase M35 family.</text>
</comment>
<keyword evidence="4 16" id="KW-0964">Secreted</keyword>
<evidence type="ECO:0000256" key="1">
    <source>
        <dbReference type="ARBA" id="ARBA00001187"/>
    </source>
</evidence>
<dbReference type="OrthoDB" id="412874at2759"/>
<feature type="binding site" evidence="14">
    <location>
        <position position="156"/>
    </location>
    <ligand>
        <name>Zn(2+)</name>
        <dbReference type="ChEBI" id="CHEBI:29105"/>
        <note>catalytic</note>
    </ligand>
</feature>
<comment type="catalytic activity">
    <reaction evidence="1 16">
        <text>Preferential cleavage of bonds with hydrophobic residues in P1'. Also 3-Asn-|-Gln-4 and 8-Gly-|-Ser-9 bonds in insulin B chain.</text>
        <dbReference type="EC" id="3.4.24.39"/>
    </reaction>
</comment>
<evidence type="ECO:0000256" key="5">
    <source>
        <dbReference type="ARBA" id="ARBA00022670"/>
    </source>
</evidence>
<feature type="active site" evidence="13">
    <location>
        <position position="157"/>
    </location>
</feature>
<evidence type="ECO:0000256" key="10">
    <source>
        <dbReference type="ARBA" id="ARBA00022833"/>
    </source>
</evidence>
<dbReference type="Gene3D" id="3.40.390.10">
    <property type="entry name" value="Collagenase (Catalytic Domain)"/>
    <property type="match status" value="1"/>
</dbReference>
<evidence type="ECO:0000256" key="14">
    <source>
        <dbReference type="PIRSR" id="PIRSR601384-2"/>
    </source>
</evidence>
<evidence type="ECO:0000256" key="2">
    <source>
        <dbReference type="ARBA" id="ARBA00004613"/>
    </source>
</evidence>
<name>A0A5N6U3Y5_ASPAV</name>
<dbReference type="PANTHER" id="PTHR37016">
    <property type="match status" value="1"/>
</dbReference>
<keyword evidence="9 16" id="KW-0378">Hydrolase</keyword>
<evidence type="ECO:0000256" key="16">
    <source>
        <dbReference type="RuleBase" id="RU361126"/>
    </source>
</evidence>
<keyword evidence="19" id="KW-1185">Reference proteome</keyword>
<keyword evidence="7 14" id="KW-0479">Metal-binding</keyword>
<feature type="region of interest" description="Disordered" evidence="17">
    <location>
        <begin position="213"/>
        <end position="258"/>
    </location>
</feature>
<dbReference type="SUPFAM" id="SSF55486">
    <property type="entry name" value="Metalloproteases ('zincins'), catalytic domain"/>
    <property type="match status" value="1"/>
</dbReference>
<dbReference type="PRINTS" id="PR00768">
    <property type="entry name" value="DEUTEROLYSIN"/>
</dbReference>
<dbReference type="InterPro" id="IPR024079">
    <property type="entry name" value="MetalloPept_cat_dom_sf"/>
</dbReference>
<protein>
    <recommendedName>
        <fullName evidence="16">Neutral protease 2</fullName>
        <ecNumber evidence="16">3.4.24.39</ecNumber>
    </recommendedName>
    <alternativeName>
        <fullName evidence="16">Deuterolysin</fullName>
    </alternativeName>
</protein>
<evidence type="ECO:0000256" key="12">
    <source>
        <dbReference type="ARBA" id="ARBA00023145"/>
    </source>
</evidence>
<evidence type="ECO:0000256" key="11">
    <source>
        <dbReference type="ARBA" id="ARBA00023049"/>
    </source>
</evidence>
<comment type="subcellular location">
    <subcellularLocation>
        <location evidence="2 16">Secreted</location>
    </subcellularLocation>
</comment>
<evidence type="ECO:0000313" key="19">
    <source>
        <dbReference type="Proteomes" id="UP000325780"/>
    </source>
</evidence>
<dbReference type="GO" id="GO:0006508">
    <property type="term" value="P:proteolysis"/>
    <property type="evidence" value="ECO:0007669"/>
    <property type="project" value="UniProtKB-KW"/>
</dbReference>